<proteinExistence type="predicted"/>
<keyword evidence="1" id="KW-0813">Transport</keyword>
<dbReference type="GO" id="GO:0046872">
    <property type="term" value="F:metal ion binding"/>
    <property type="evidence" value="ECO:0007669"/>
    <property type="project" value="UniProtKB-KW"/>
</dbReference>
<gene>
    <name evidence="6" type="ORF">SEMRO_41_G025280.1</name>
</gene>
<accession>A0A9N8DD68</accession>
<keyword evidence="7" id="KW-1185">Reference proteome</keyword>
<comment type="caution">
    <text evidence="6">The sequence shown here is derived from an EMBL/GenBank/DDBJ whole genome shotgun (WGS) entry which is preliminary data.</text>
</comment>
<dbReference type="Gene3D" id="1.10.490.10">
    <property type="entry name" value="Globins"/>
    <property type="match status" value="1"/>
</dbReference>
<feature type="compositionally biased region" description="Polar residues" evidence="5">
    <location>
        <begin position="32"/>
        <end position="45"/>
    </location>
</feature>
<dbReference type="SUPFAM" id="SSF46458">
    <property type="entry name" value="Globin-like"/>
    <property type="match status" value="1"/>
</dbReference>
<name>A0A9N8DD68_9STRA</name>
<evidence type="ECO:0000256" key="1">
    <source>
        <dbReference type="ARBA" id="ARBA00022448"/>
    </source>
</evidence>
<dbReference type="GO" id="GO:0020037">
    <property type="term" value="F:heme binding"/>
    <property type="evidence" value="ECO:0007669"/>
    <property type="project" value="InterPro"/>
</dbReference>
<evidence type="ECO:0000313" key="6">
    <source>
        <dbReference type="EMBL" id="CAB9498599.1"/>
    </source>
</evidence>
<evidence type="ECO:0000256" key="5">
    <source>
        <dbReference type="SAM" id="MobiDB-lite"/>
    </source>
</evidence>
<evidence type="ECO:0000313" key="7">
    <source>
        <dbReference type="Proteomes" id="UP001153069"/>
    </source>
</evidence>
<sequence>MVAHVLKFVKRHSSLLLNVRQSLRLSSRELDNSNQKIDNHPTQYDTMPRRNHQCPQQHTMLLDRLGGMLALQSIMQDFSSRVATDASLAHFFQGVDFRVLSRHHKMFFAMAFTEAPDSATLEDVMRRRHQHLFAQGLNEHHFDVVAGHLIDSLAARGFQEDIMEEVAAIMSPMRQTFIDLAREAAMLQDGSEDESCVEQIRTEQQPTRE</sequence>
<organism evidence="6 7">
    <name type="scientific">Seminavis robusta</name>
    <dbReference type="NCBI Taxonomy" id="568900"/>
    <lineage>
        <taxon>Eukaryota</taxon>
        <taxon>Sar</taxon>
        <taxon>Stramenopiles</taxon>
        <taxon>Ochrophyta</taxon>
        <taxon>Bacillariophyta</taxon>
        <taxon>Bacillariophyceae</taxon>
        <taxon>Bacillariophycidae</taxon>
        <taxon>Naviculales</taxon>
        <taxon>Naviculaceae</taxon>
        <taxon>Seminavis</taxon>
    </lineage>
</organism>
<dbReference type="OrthoDB" id="45954at2759"/>
<evidence type="ECO:0000256" key="2">
    <source>
        <dbReference type="ARBA" id="ARBA00022617"/>
    </source>
</evidence>
<dbReference type="InterPro" id="IPR009050">
    <property type="entry name" value="Globin-like_sf"/>
</dbReference>
<keyword evidence="3" id="KW-0479">Metal-binding</keyword>
<dbReference type="Pfam" id="PF01152">
    <property type="entry name" value="Bac_globin"/>
    <property type="match status" value="1"/>
</dbReference>
<keyword evidence="4" id="KW-0408">Iron</keyword>
<keyword evidence="2" id="KW-0349">Heme</keyword>
<evidence type="ECO:0000256" key="3">
    <source>
        <dbReference type="ARBA" id="ARBA00022723"/>
    </source>
</evidence>
<evidence type="ECO:0000256" key="4">
    <source>
        <dbReference type="ARBA" id="ARBA00023004"/>
    </source>
</evidence>
<dbReference type="InterPro" id="IPR012292">
    <property type="entry name" value="Globin/Proto"/>
</dbReference>
<dbReference type="EMBL" id="CAICTM010000041">
    <property type="protein sequence ID" value="CAB9498599.1"/>
    <property type="molecule type" value="Genomic_DNA"/>
</dbReference>
<dbReference type="AlphaFoldDB" id="A0A9N8DD68"/>
<dbReference type="GO" id="GO:0019825">
    <property type="term" value="F:oxygen binding"/>
    <property type="evidence" value="ECO:0007669"/>
    <property type="project" value="InterPro"/>
</dbReference>
<dbReference type="InterPro" id="IPR001486">
    <property type="entry name" value="Hemoglobin_trunc"/>
</dbReference>
<feature type="region of interest" description="Disordered" evidence="5">
    <location>
        <begin position="29"/>
        <end position="51"/>
    </location>
</feature>
<dbReference type="Proteomes" id="UP001153069">
    <property type="component" value="Unassembled WGS sequence"/>
</dbReference>
<reference evidence="6" key="1">
    <citation type="submission" date="2020-06" db="EMBL/GenBank/DDBJ databases">
        <authorList>
            <consortium name="Plant Systems Biology data submission"/>
        </authorList>
    </citation>
    <scope>NUCLEOTIDE SEQUENCE</scope>
    <source>
        <strain evidence="6">D6</strain>
    </source>
</reference>
<feature type="region of interest" description="Disordered" evidence="5">
    <location>
        <begin position="189"/>
        <end position="209"/>
    </location>
</feature>
<protein>
    <submittedName>
        <fullName evidence="6">Truncated hemoglobin GlbN</fullName>
    </submittedName>
</protein>
<dbReference type="CDD" id="cd00454">
    <property type="entry name" value="TrHb1_N"/>
    <property type="match status" value="1"/>
</dbReference>